<proteinExistence type="predicted"/>
<dbReference type="EMBL" id="JACEIK010001383">
    <property type="protein sequence ID" value="MCD7468928.1"/>
    <property type="molecule type" value="Genomic_DNA"/>
</dbReference>
<protein>
    <submittedName>
        <fullName evidence="2">Uncharacterized protein</fullName>
    </submittedName>
</protein>
<comment type="caution">
    <text evidence="2">The sequence shown here is derived from an EMBL/GenBank/DDBJ whole genome shotgun (WGS) entry which is preliminary data.</text>
</comment>
<keyword evidence="3" id="KW-1185">Reference proteome</keyword>
<evidence type="ECO:0000313" key="2">
    <source>
        <dbReference type="EMBL" id="MCD7468928.1"/>
    </source>
</evidence>
<gene>
    <name evidence="2" type="ORF">HAX54_007482</name>
</gene>
<sequence>MDRMRCKVIPASSRTDSIQEGPSREHGSEITKPWVTVVIALLVEHLMVRCFHQQNIPAARQLSKLYQTHKSLGGLLSATGEVASRLRVFNRFDGLLNHGRDGFVASMIEDYEHEPFCAILRRPLAGGETGLSAKGEIEVSLDISVSEGSLGPEVSFEF</sequence>
<name>A0ABS8TCS4_DATST</name>
<evidence type="ECO:0000256" key="1">
    <source>
        <dbReference type="SAM" id="MobiDB-lite"/>
    </source>
</evidence>
<reference evidence="2 3" key="1">
    <citation type="journal article" date="2021" name="BMC Genomics">
        <title>Datura genome reveals duplications of psychoactive alkaloid biosynthetic genes and high mutation rate following tissue culture.</title>
        <authorList>
            <person name="Rajewski A."/>
            <person name="Carter-House D."/>
            <person name="Stajich J."/>
            <person name="Litt A."/>
        </authorList>
    </citation>
    <scope>NUCLEOTIDE SEQUENCE [LARGE SCALE GENOMIC DNA]</scope>
    <source>
        <strain evidence="2">AR-01</strain>
    </source>
</reference>
<organism evidence="2 3">
    <name type="scientific">Datura stramonium</name>
    <name type="common">Jimsonweed</name>
    <name type="synonym">Common thornapple</name>
    <dbReference type="NCBI Taxonomy" id="4076"/>
    <lineage>
        <taxon>Eukaryota</taxon>
        <taxon>Viridiplantae</taxon>
        <taxon>Streptophyta</taxon>
        <taxon>Embryophyta</taxon>
        <taxon>Tracheophyta</taxon>
        <taxon>Spermatophyta</taxon>
        <taxon>Magnoliopsida</taxon>
        <taxon>eudicotyledons</taxon>
        <taxon>Gunneridae</taxon>
        <taxon>Pentapetalae</taxon>
        <taxon>asterids</taxon>
        <taxon>lamiids</taxon>
        <taxon>Solanales</taxon>
        <taxon>Solanaceae</taxon>
        <taxon>Solanoideae</taxon>
        <taxon>Datureae</taxon>
        <taxon>Datura</taxon>
    </lineage>
</organism>
<dbReference type="Proteomes" id="UP000823775">
    <property type="component" value="Unassembled WGS sequence"/>
</dbReference>
<feature type="region of interest" description="Disordered" evidence="1">
    <location>
        <begin position="1"/>
        <end position="27"/>
    </location>
</feature>
<accession>A0ABS8TCS4</accession>
<evidence type="ECO:0000313" key="3">
    <source>
        <dbReference type="Proteomes" id="UP000823775"/>
    </source>
</evidence>